<dbReference type="VEuPathDB" id="TrichDB:TVAGG3_0192490"/>
<dbReference type="Pfam" id="PF13921">
    <property type="entry name" value="Myb_DNA-bind_6"/>
    <property type="match status" value="1"/>
</dbReference>
<keyword evidence="4" id="KW-0539">Nucleus</keyword>
<keyword evidence="10" id="KW-1185">Reference proteome</keyword>
<feature type="compositionally biased region" description="Polar residues" evidence="5">
    <location>
        <begin position="141"/>
        <end position="156"/>
    </location>
</feature>
<dbReference type="EMBL" id="DS113501">
    <property type="protein sequence ID" value="EAY03575.1"/>
    <property type="molecule type" value="Genomic_DNA"/>
</dbReference>
<protein>
    <submittedName>
        <fullName evidence="9">Myb-like DNA-binding domain containing protein</fullName>
    </submittedName>
</protein>
<feature type="domain" description="SANT" evidence="7">
    <location>
        <begin position="29"/>
        <end position="83"/>
    </location>
</feature>
<dbReference type="PROSITE" id="PS51293">
    <property type="entry name" value="SANT"/>
    <property type="match status" value="1"/>
</dbReference>
<dbReference type="SMR" id="A2EUW6"/>
<accession>A2EUW6</accession>
<evidence type="ECO:0000256" key="4">
    <source>
        <dbReference type="ARBA" id="ARBA00023242"/>
    </source>
</evidence>
<dbReference type="RefSeq" id="XP_001315798.1">
    <property type="nucleotide sequence ID" value="XM_001315763.1"/>
</dbReference>
<dbReference type="PANTHER" id="PTHR46621">
    <property type="entry name" value="SNRNA-ACTIVATING PROTEIN COMPLEX SUBUNIT 4"/>
    <property type="match status" value="1"/>
</dbReference>
<evidence type="ECO:0000313" key="9">
    <source>
        <dbReference type="EMBL" id="EAY03575.1"/>
    </source>
</evidence>
<dbReference type="PANTHER" id="PTHR46621:SF1">
    <property type="entry name" value="SNRNA-ACTIVATING PROTEIN COMPLEX SUBUNIT 4"/>
    <property type="match status" value="1"/>
</dbReference>
<dbReference type="PROSITE" id="PS51294">
    <property type="entry name" value="HTH_MYB"/>
    <property type="match status" value="2"/>
</dbReference>
<sequence>MYFNDQQLAYSIAAAMACQMMLYKKSNLSVRHKFSSEEDSKLKKLVEKYGENDWTTVASEMKTRTARQCRERFKNYLSPKLTNGPWTEEEDKLLEEKFNEYGPKWAKIAVFFPSRSDVNVKNHWTSLANKISRRTPHYENDQSSNSPSEVTPMEQNHQIEQKVNQYSSYNPQCAPNKMESLPQSPNYPISPPSPSANFPIPITTKNQPYEISCDGNSQIDFNEMCDFDFDNDFISEF</sequence>
<keyword evidence="2 9" id="KW-0238">DNA-binding</keyword>
<evidence type="ECO:0000259" key="8">
    <source>
        <dbReference type="PROSITE" id="PS51294"/>
    </source>
</evidence>
<dbReference type="InterPro" id="IPR017884">
    <property type="entry name" value="SANT_dom"/>
</dbReference>
<organism evidence="9 10">
    <name type="scientific">Trichomonas vaginalis (strain ATCC PRA-98 / G3)</name>
    <dbReference type="NCBI Taxonomy" id="412133"/>
    <lineage>
        <taxon>Eukaryota</taxon>
        <taxon>Metamonada</taxon>
        <taxon>Parabasalia</taxon>
        <taxon>Trichomonadida</taxon>
        <taxon>Trichomonadidae</taxon>
        <taxon>Trichomonas</taxon>
    </lineage>
</organism>
<keyword evidence="1" id="KW-0805">Transcription regulation</keyword>
<dbReference type="InterPro" id="IPR001005">
    <property type="entry name" value="SANT/Myb"/>
</dbReference>
<evidence type="ECO:0000259" key="6">
    <source>
        <dbReference type="PROSITE" id="PS50090"/>
    </source>
</evidence>
<dbReference type="InterPro" id="IPR009057">
    <property type="entry name" value="Homeodomain-like_sf"/>
</dbReference>
<dbReference type="STRING" id="5722.A2EUW6"/>
<gene>
    <name evidence="9" type="ORF">TVAG_042270</name>
</gene>
<keyword evidence="3" id="KW-0804">Transcription</keyword>
<evidence type="ECO:0000256" key="1">
    <source>
        <dbReference type="ARBA" id="ARBA00023015"/>
    </source>
</evidence>
<dbReference type="GO" id="GO:0000981">
    <property type="term" value="F:DNA-binding transcription factor activity, RNA polymerase II-specific"/>
    <property type="evidence" value="ECO:0000318"/>
    <property type="project" value="GO_Central"/>
</dbReference>
<dbReference type="GO" id="GO:0005634">
    <property type="term" value="C:nucleus"/>
    <property type="evidence" value="ECO:0000318"/>
    <property type="project" value="GO_Central"/>
</dbReference>
<dbReference type="PROSITE" id="PS50090">
    <property type="entry name" value="MYB_LIKE"/>
    <property type="match status" value="2"/>
</dbReference>
<reference evidence="9" key="2">
    <citation type="journal article" date="2007" name="Science">
        <title>Draft genome sequence of the sexually transmitted pathogen Trichomonas vaginalis.</title>
        <authorList>
            <person name="Carlton J.M."/>
            <person name="Hirt R.P."/>
            <person name="Silva J.C."/>
            <person name="Delcher A.L."/>
            <person name="Schatz M."/>
            <person name="Zhao Q."/>
            <person name="Wortman J.R."/>
            <person name="Bidwell S.L."/>
            <person name="Alsmark U.C.M."/>
            <person name="Besteiro S."/>
            <person name="Sicheritz-Ponten T."/>
            <person name="Noel C.J."/>
            <person name="Dacks J.B."/>
            <person name="Foster P.G."/>
            <person name="Simillion C."/>
            <person name="Van de Peer Y."/>
            <person name="Miranda-Saavedra D."/>
            <person name="Barton G.J."/>
            <person name="Westrop G.D."/>
            <person name="Mueller S."/>
            <person name="Dessi D."/>
            <person name="Fiori P.L."/>
            <person name="Ren Q."/>
            <person name="Paulsen I."/>
            <person name="Zhang H."/>
            <person name="Bastida-Corcuera F.D."/>
            <person name="Simoes-Barbosa A."/>
            <person name="Brown M.T."/>
            <person name="Hayes R.D."/>
            <person name="Mukherjee M."/>
            <person name="Okumura C.Y."/>
            <person name="Schneider R."/>
            <person name="Smith A.J."/>
            <person name="Vanacova S."/>
            <person name="Villalvazo M."/>
            <person name="Haas B.J."/>
            <person name="Pertea M."/>
            <person name="Feldblyum T.V."/>
            <person name="Utterback T.R."/>
            <person name="Shu C.L."/>
            <person name="Osoegawa K."/>
            <person name="de Jong P.J."/>
            <person name="Hrdy I."/>
            <person name="Horvathova L."/>
            <person name="Zubacova Z."/>
            <person name="Dolezal P."/>
            <person name="Malik S.B."/>
            <person name="Logsdon J.M. Jr."/>
            <person name="Henze K."/>
            <person name="Gupta A."/>
            <person name="Wang C.C."/>
            <person name="Dunne R.L."/>
            <person name="Upcroft J.A."/>
            <person name="Upcroft P."/>
            <person name="White O."/>
            <person name="Salzberg S.L."/>
            <person name="Tang P."/>
            <person name="Chiu C.-H."/>
            <person name="Lee Y.-S."/>
            <person name="Embley T.M."/>
            <person name="Coombs G.H."/>
            <person name="Mottram J.C."/>
            <person name="Tachezy J."/>
            <person name="Fraser-Liggett C.M."/>
            <person name="Johnson P.J."/>
        </authorList>
    </citation>
    <scope>NUCLEOTIDE SEQUENCE [LARGE SCALE GENOMIC DNA]</scope>
    <source>
        <strain evidence="9">G3</strain>
    </source>
</reference>
<feature type="domain" description="HTH myb-type" evidence="8">
    <location>
        <begin position="30"/>
        <end position="81"/>
    </location>
</feature>
<evidence type="ECO:0000256" key="3">
    <source>
        <dbReference type="ARBA" id="ARBA00023163"/>
    </source>
</evidence>
<name>A2EUW6_TRIV3</name>
<feature type="region of interest" description="Disordered" evidence="5">
    <location>
        <begin position="178"/>
        <end position="198"/>
    </location>
</feature>
<evidence type="ECO:0000313" key="10">
    <source>
        <dbReference type="Proteomes" id="UP000001542"/>
    </source>
</evidence>
<evidence type="ECO:0000259" key="7">
    <source>
        <dbReference type="PROSITE" id="PS51293"/>
    </source>
</evidence>
<dbReference type="Proteomes" id="UP000001542">
    <property type="component" value="Unassembled WGS sequence"/>
</dbReference>
<dbReference type="Gene3D" id="1.10.10.60">
    <property type="entry name" value="Homeodomain-like"/>
    <property type="match status" value="2"/>
</dbReference>
<dbReference type="InParanoid" id="A2EUW6"/>
<proteinExistence type="predicted"/>
<dbReference type="GO" id="GO:0006355">
    <property type="term" value="P:regulation of DNA-templated transcription"/>
    <property type="evidence" value="ECO:0000318"/>
    <property type="project" value="GO_Central"/>
</dbReference>
<dbReference type="KEGG" id="tva:4761421"/>
<dbReference type="eggNOG" id="KOG0048">
    <property type="taxonomic scope" value="Eukaryota"/>
</dbReference>
<dbReference type="OrthoDB" id="2143914at2759"/>
<reference evidence="9" key="1">
    <citation type="submission" date="2006-10" db="EMBL/GenBank/DDBJ databases">
        <authorList>
            <person name="Amadeo P."/>
            <person name="Zhao Q."/>
            <person name="Wortman J."/>
            <person name="Fraser-Liggett C."/>
            <person name="Carlton J."/>
        </authorList>
    </citation>
    <scope>NUCLEOTIDE SEQUENCE</scope>
    <source>
        <strain evidence="9">G3</strain>
    </source>
</reference>
<feature type="region of interest" description="Disordered" evidence="5">
    <location>
        <begin position="131"/>
        <end position="156"/>
    </location>
</feature>
<dbReference type="GO" id="GO:0000978">
    <property type="term" value="F:RNA polymerase II cis-regulatory region sequence-specific DNA binding"/>
    <property type="evidence" value="ECO:0000318"/>
    <property type="project" value="GO_Central"/>
</dbReference>
<feature type="domain" description="Myb-like" evidence="6">
    <location>
        <begin position="78"/>
        <end position="128"/>
    </location>
</feature>
<dbReference type="SMART" id="SM00717">
    <property type="entry name" value="SANT"/>
    <property type="match status" value="2"/>
</dbReference>
<dbReference type="VEuPathDB" id="TrichDB:TVAG_042270"/>
<evidence type="ECO:0000256" key="2">
    <source>
        <dbReference type="ARBA" id="ARBA00023125"/>
    </source>
</evidence>
<feature type="domain" description="HTH myb-type" evidence="8">
    <location>
        <begin position="84"/>
        <end position="132"/>
    </location>
</feature>
<dbReference type="AlphaFoldDB" id="A2EUW6"/>
<feature type="domain" description="Myb-like" evidence="6">
    <location>
        <begin position="31"/>
        <end position="77"/>
    </location>
</feature>
<dbReference type="InterPro" id="IPR017930">
    <property type="entry name" value="Myb_dom"/>
</dbReference>
<dbReference type="SUPFAM" id="SSF46689">
    <property type="entry name" value="Homeodomain-like"/>
    <property type="match status" value="1"/>
</dbReference>
<dbReference type="CDD" id="cd00167">
    <property type="entry name" value="SANT"/>
    <property type="match status" value="2"/>
</dbReference>
<evidence type="ECO:0000256" key="5">
    <source>
        <dbReference type="SAM" id="MobiDB-lite"/>
    </source>
</evidence>
<dbReference type="InterPro" id="IPR051575">
    <property type="entry name" value="Myb-like_DNA-bd"/>
</dbReference>